<evidence type="ECO:0000313" key="3">
    <source>
        <dbReference type="Proteomes" id="UP000012672"/>
    </source>
</evidence>
<accession>M9SJD5</accession>
<feature type="region of interest" description="Disordered" evidence="1">
    <location>
        <begin position="1"/>
        <end position="44"/>
    </location>
</feature>
<proteinExistence type="predicted"/>
<name>M9SJD5_METAX</name>
<dbReference type="EMBL" id="CP004049">
    <property type="protein sequence ID" value="AGI85637.1"/>
    <property type="molecule type" value="Genomic_DNA"/>
</dbReference>
<gene>
    <name evidence="2" type="ORF">MMALV_09000</name>
</gene>
<dbReference type="KEGG" id="max:MMALV_09000"/>
<protein>
    <submittedName>
        <fullName evidence="2">Uncharacterized protein</fullName>
    </submittedName>
</protein>
<dbReference type="STRING" id="1236689.MMALV_09000"/>
<feature type="compositionally biased region" description="Basic residues" evidence="1">
    <location>
        <begin position="7"/>
        <end position="18"/>
    </location>
</feature>
<dbReference type="HOGENOM" id="CLU_3038854_0_0_2"/>
<dbReference type="InParanoid" id="M9SJD5"/>
<dbReference type="AlphaFoldDB" id="M9SJD5"/>
<keyword evidence="3" id="KW-1185">Reference proteome</keyword>
<sequence>MTIPPRHPPRRCIVRRRCPTPGRPRMGMYIPSHRRRTGAAGMSPFYRDSDYMVS</sequence>
<reference evidence="2 3" key="1">
    <citation type="journal article" date="2012" name="J. Bacteriol.">
        <title>Genome sequence of 'Candidatus Methanomethylophilus alvus' Mx1201, a methanogenic archaeon from the human gut belonging to a seventh order of methanogens.</title>
        <authorList>
            <person name="Borrel G."/>
            <person name="Harris H.M."/>
            <person name="Tottey W."/>
            <person name="Mihajlovski A."/>
            <person name="Parisot N."/>
            <person name="Peyretaillade E."/>
            <person name="Peyret P."/>
            <person name="Gribaldo S."/>
            <person name="O'Toole P.W."/>
            <person name="Brugere J.F."/>
        </authorList>
    </citation>
    <scope>NUCLEOTIDE SEQUENCE [LARGE SCALE GENOMIC DNA]</scope>
    <source>
        <strain evidence="2 3">Mx1201</strain>
    </source>
</reference>
<evidence type="ECO:0000256" key="1">
    <source>
        <dbReference type="SAM" id="MobiDB-lite"/>
    </source>
</evidence>
<evidence type="ECO:0000313" key="2">
    <source>
        <dbReference type="EMBL" id="AGI85637.1"/>
    </source>
</evidence>
<organism evidence="2 3">
    <name type="scientific">Methanomethylophilus alvi (strain Mx1201)</name>
    <dbReference type="NCBI Taxonomy" id="1236689"/>
    <lineage>
        <taxon>Archaea</taxon>
        <taxon>Methanobacteriati</taxon>
        <taxon>Thermoplasmatota</taxon>
        <taxon>Thermoplasmata</taxon>
        <taxon>Methanomassiliicoccales</taxon>
        <taxon>Methanomethylophilaceae</taxon>
        <taxon>Methanomethylophilus</taxon>
    </lineage>
</organism>
<dbReference type="Proteomes" id="UP000012672">
    <property type="component" value="Chromosome"/>
</dbReference>